<dbReference type="Gene3D" id="3.40.1440.40">
    <property type="match status" value="1"/>
</dbReference>
<dbReference type="PROSITE" id="PS50164">
    <property type="entry name" value="GIY_YIG"/>
    <property type="match status" value="1"/>
</dbReference>
<feature type="region of interest" description="Disordered" evidence="1">
    <location>
        <begin position="135"/>
        <end position="167"/>
    </location>
</feature>
<dbReference type="RefSeq" id="WP_287276770.1">
    <property type="nucleotide sequence ID" value="NZ_JAMYMY010000061.1"/>
</dbReference>
<dbReference type="CDD" id="cd10436">
    <property type="entry name" value="GIY-YIG_EndoII_Hpy188I_like"/>
    <property type="match status" value="1"/>
</dbReference>
<dbReference type="EMBL" id="JAMYPJ010000063">
    <property type="protein sequence ID" value="MER8937070.1"/>
    <property type="molecule type" value="Genomic_DNA"/>
</dbReference>
<feature type="compositionally biased region" description="Basic and acidic residues" evidence="1">
    <location>
        <begin position="142"/>
        <end position="158"/>
    </location>
</feature>
<sequence>MTQLTADTLLNLGFKDIAVWVALSDGIDYRLDGLNEQADTLLLDEPNSLYAFVSGDQVKYIGKTARSIRKRFVGYRKPHPGQRTNWRCHNKIQEILRRDEALRILIFSPISYLRYGDFEINLAAGLEDSLIAEFNPPWNGSERGRPVTEEAEREKAEEDVSPAGASPEIPDVLPTISVADGPARVIASFQIILGEAYYHQGLINPGVEASSHLGKDGDPITIAFGDGIGPVTSRINRTANKTGAVRAVGRNRFIAQWFQKHFNKGDTVDARVLGPHSILLLPKPVGQ</sequence>
<keyword evidence="4" id="KW-1185">Reference proteome</keyword>
<protein>
    <submittedName>
        <fullName evidence="3">GIY-YIG nuclease family protein</fullName>
    </submittedName>
</protein>
<gene>
    <name evidence="3" type="ORF">NKI33_29480</name>
</gene>
<name>A0ABV1YPG7_9HYPH</name>
<feature type="domain" description="GIY-YIG" evidence="2">
    <location>
        <begin position="45"/>
        <end position="140"/>
    </location>
</feature>
<proteinExistence type="predicted"/>
<evidence type="ECO:0000256" key="1">
    <source>
        <dbReference type="SAM" id="MobiDB-lite"/>
    </source>
</evidence>
<organism evidence="3 4">
    <name type="scientific">Mesorhizobium opportunistum</name>
    <dbReference type="NCBI Taxonomy" id="593909"/>
    <lineage>
        <taxon>Bacteria</taxon>
        <taxon>Pseudomonadati</taxon>
        <taxon>Pseudomonadota</taxon>
        <taxon>Alphaproteobacteria</taxon>
        <taxon>Hyphomicrobiales</taxon>
        <taxon>Phyllobacteriaceae</taxon>
        <taxon>Mesorhizobium</taxon>
    </lineage>
</organism>
<dbReference type="Proteomes" id="UP001464387">
    <property type="component" value="Unassembled WGS sequence"/>
</dbReference>
<evidence type="ECO:0000313" key="3">
    <source>
        <dbReference type="EMBL" id="MER8937070.1"/>
    </source>
</evidence>
<dbReference type="SMART" id="SM00465">
    <property type="entry name" value="GIYc"/>
    <property type="match status" value="1"/>
</dbReference>
<evidence type="ECO:0000259" key="2">
    <source>
        <dbReference type="PROSITE" id="PS50164"/>
    </source>
</evidence>
<dbReference type="InterPro" id="IPR044556">
    <property type="entry name" value="EndoII-like_GIY-YIG"/>
</dbReference>
<reference evidence="3 4" key="1">
    <citation type="journal article" date="2024" name="Proc. Natl. Acad. Sci. U.S.A.">
        <title>The evolutionary genomics of adaptation to stress in wild rhizobium bacteria.</title>
        <authorList>
            <person name="Kehlet-Delgado H."/>
            <person name="Montoya A.P."/>
            <person name="Jensen K.T."/>
            <person name="Wendlandt C.E."/>
            <person name="Dexheimer C."/>
            <person name="Roberts M."/>
            <person name="Torres Martinez L."/>
            <person name="Friesen M.L."/>
            <person name="Griffitts J.S."/>
            <person name="Porter S.S."/>
        </authorList>
    </citation>
    <scope>NUCLEOTIDE SEQUENCE [LARGE SCALE GENOMIC DNA]</scope>
    <source>
        <strain evidence="3 4">M0729</strain>
    </source>
</reference>
<accession>A0ABV1YPG7</accession>
<dbReference type="InterPro" id="IPR053748">
    <property type="entry name" value="Host_DNA_Degrad_Endo"/>
</dbReference>
<dbReference type="InterPro" id="IPR000305">
    <property type="entry name" value="GIY-YIG_endonuc"/>
</dbReference>
<evidence type="ECO:0000313" key="4">
    <source>
        <dbReference type="Proteomes" id="UP001464387"/>
    </source>
</evidence>
<comment type="caution">
    <text evidence="3">The sequence shown here is derived from an EMBL/GenBank/DDBJ whole genome shotgun (WGS) entry which is preliminary data.</text>
</comment>